<keyword evidence="2" id="KW-0805">Transcription regulation</keyword>
<feature type="domain" description="RNA polymerase sigma factor 70 region 4 type 2" evidence="7">
    <location>
        <begin position="110"/>
        <end position="162"/>
    </location>
</feature>
<dbReference type="NCBIfam" id="TIGR02983">
    <property type="entry name" value="SigE-fam_strep"/>
    <property type="match status" value="1"/>
</dbReference>
<keyword evidence="9" id="KW-1185">Reference proteome</keyword>
<dbReference type="Pfam" id="PF08281">
    <property type="entry name" value="Sigma70_r4_2"/>
    <property type="match status" value="1"/>
</dbReference>
<accession>A0ABR9RU44</accession>
<dbReference type="InterPro" id="IPR036388">
    <property type="entry name" value="WH-like_DNA-bd_sf"/>
</dbReference>
<comment type="caution">
    <text evidence="8">The sequence shown here is derived from an EMBL/GenBank/DDBJ whole genome shotgun (WGS) entry which is preliminary data.</text>
</comment>
<dbReference type="PANTHER" id="PTHR43133:SF50">
    <property type="entry name" value="ECF RNA POLYMERASE SIGMA FACTOR SIGM"/>
    <property type="match status" value="1"/>
</dbReference>
<keyword evidence="5" id="KW-0804">Transcription</keyword>
<evidence type="ECO:0000313" key="9">
    <source>
        <dbReference type="Proteomes" id="UP000756387"/>
    </source>
</evidence>
<reference evidence="8 9" key="1">
    <citation type="submission" date="2020-10" db="EMBL/GenBank/DDBJ databases">
        <title>Nocardioides sp. isolated from sludge.</title>
        <authorList>
            <person name="Zhang X."/>
        </authorList>
    </citation>
    <scope>NUCLEOTIDE SEQUENCE [LARGE SCALE GENOMIC DNA]</scope>
    <source>
        <strain evidence="8 9">Y6</strain>
    </source>
</reference>
<organism evidence="8 9">
    <name type="scientific">Nocardioides malaquae</name>
    <dbReference type="NCBI Taxonomy" id="2773426"/>
    <lineage>
        <taxon>Bacteria</taxon>
        <taxon>Bacillati</taxon>
        <taxon>Actinomycetota</taxon>
        <taxon>Actinomycetes</taxon>
        <taxon>Propionibacteriales</taxon>
        <taxon>Nocardioidaceae</taxon>
        <taxon>Nocardioides</taxon>
    </lineage>
</organism>
<evidence type="ECO:0000259" key="7">
    <source>
        <dbReference type="Pfam" id="PF08281"/>
    </source>
</evidence>
<comment type="similarity">
    <text evidence="1">Belongs to the sigma-70 factor family. ECF subfamily.</text>
</comment>
<dbReference type="InterPro" id="IPR013325">
    <property type="entry name" value="RNA_pol_sigma_r2"/>
</dbReference>
<dbReference type="NCBIfam" id="TIGR02937">
    <property type="entry name" value="sigma70-ECF"/>
    <property type="match status" value="1"/>
</dbReference>
<gene>
    <name evidence="8" type="ORF">IEQ44_09650</name>
</gene>
<protein>
    <submittedName>
        <fullName evidence="8">SigE family RNA polymerase sigma factor</fullName>
    </submittedName>
</protein>
<evidence type="ECO:0000256" key="4">
    <source>
        <dbReference type="ARBA" id="ARBA00023125"/>
    </source>
</evidence>
<dbReference type="InterPro" id="IPR007627">
    <property type="entry name" value="RNA_pol_sigma70_r2"/>
</dbReference>
<evidence type="ECO:0000256" key="1">
    <source>
        <dbReference type="ARBA" id="ARBA00010641"/>
    </source>
</evidence>
<keyword evidence="4" id="KW-0238">DNA-binding</keyword>
<evidence type="ECO:0000256" key="2">
    <source>
        <dbReference type="ARBA" id="ARBA00023015"/>
    </source>
</evidence>
<dbReference type="InterPro" id="IPR014284">
    <property type="entry name" value="RNA_pol_sigma-70_dom"/>
</dbReference>
<evidence type="ECO:0000313" key="8">
    <source>
        <dbReference type="EMBL" id="MBE7324920.1"/>
    </source>
</evidence>
<dbReference type="PANTHER" id="PTHR43133">
    <property type="entry name" value="RNA POLYMERASE ECF-TYPE SIGMA FACTO"/>
    <property type="match status" value="1"/>
</dbReference>
<evidence type="ECO:0000256" key="5">
    <source>
        <dbReference type="ARBA" id="ARBA00023163"/>
    </source>
</evidence>
<dbReference type="InterPro" id="IPR013324">
    <property type="entry name" value="RNA_pol_sigma_r3/r4-like"/>
</dbReference>
<dbReference type="InterPro" id="IPR039425">
    <property type="entry name" value="RNA_pol_sigma-70-like"/>
</dbReference>
<sequence length="176" mass="19962">MEAPVAGKGVTRDADFEAWLLVRQPALHRTAWALTGNPHDAADLLQTALAKVYLAWDRVSRADSIDSYARRVLVNEHTSLWRRAFKRREHSTYEVPDRGASDHYDEGTSRELWEFVQTLSPRQRAVVVLRYYEELSEAETAEVLGVSVGTVKSQCSRALATLRDRAPRSLAPQEDR</sequence>
<dbReference type="Gene3D" id="1.10.1740.10">
    <property type="match status" value="1"/>
</dbReference>
<dbReference type="CDD" id="cd06171">
    <property type="entry name" value="Sigma70_r4"/>
    <property type="match status" value="1"/>
</dbReference>
<dbReference type="InterPro" id="IPR014325">
    <property type="entry name" value="RNA_pol_sigma-E_actinobac"/>
</dbReference>
<dbReference type="InterPro" id="IPR013249">
    <property type="entry name" value="RNA_pol_sigma70_r4_t2"/>
</dbReference>
<evidence type="ECO:0000259" key="6">
    <source>
        <dbReference type="Pfam" id="PF04542"/>
    </source>
</evidence>
<dbReference type="Pfam" id="PF04542">
    <property type="entry name" value="Sigma70_r2"/>
    <property type="match status" value="1"/>
</dbReference>
<name>A0ABR9RU44_9ACTN</name>
<feature type="domain" description="RNA polymerase sigma-70 region 2" evidence="6">
    <location>
        <begin position="24"/>
        <end position="84"/>
    </location>
</feature>
<keyword evidence="3" id="KW-0731">Sigma factor</keyword>
<dbReference type="EMBL" id="JADCSA010000008">
    <property type="protein sequence ID" value="MBE7324920.1"/>
    <property type="molecule type" value="Genomic_DNA"/>
</dbReference>
<dbReference type="SUPFAM" id="SSF88946">
    <property type="entry name" value="Sigma2 domain of RNA polymerase sigma factors"/>
    <property type="match status" value="1"/>
</dbReference>
<proteinExistence type="inferred from homology"/>
<dbReference type="Gene3D" id="1.10.10.10">
    <property type="entry name" value="Winged helix-like DNA-binding domain superfamily/Winged helix DNA-binding domain"/>
    <property type="match status" value="1"/>
</dbReference>
<dbReference type="Proteomes" id="UP000756387">
    <property type="component" value="Unassembled WGS sequence"/>
</dbReference>
<evidence type="ECO:0000256" key="3">
    <source>
        <dbReference type="ARBA" id="ARBA00023082"/>
    </source>
</evidence>
<dbReference type="SUPFAM" id="SSF88659">
    <property type="entry name" value="Sigma3 and sigma4 domains of RNA polymerase sigma factors"/>
    <property type="match status" value="1"/>
</dbReference>